<reference evidence="4" key="1">
    <citation type="submission" date="2025-08" db="UniProtKB">
        <authorList>
            <consortium name="Ensembl"/>
        </authorList>
    </citation>
    <scope>IDENTIFICATION</scope>
</reference>
<organism evidence="4 5">
    <name type="scientific">Paramormyrops kingsleyae</name>
    <dbReference type="NCBI Taxonomy" id="1676925"/>
    <lineage>
        <taxon>Eukaryota</taxon>
        <taxon>Metazoa</taxon>
        <taxon>Chordata</taxon>
        <taxon>Craniata</taxon>
        <taxon>Vertebrata</taxon>
        <taxon>Euteleostomi</taxon>
        <taxon>Actinopterygii</taxon>
        <taxon>Neopterygii</taxon>
        <taxon>Teleostei</taxon>
        <taxon>Osteoglossocephala</taxon>
        <taxon>Osteoglossomorpha</taxon>
        <taxon>Osteoglossiformes</taxon>
        <taxon>Mormyridae</taxon>
        <taxon>Paramormyrops</taxon>
    </lineage>
</organism>
<proteinExistence type="predicted"/>
<evidence type="ECO:0000313" key="5">
    <source>
        <dbReference type="Proteomes" id="UP000261540"/>
    </source>
</evidence>
<name>A0A3B3QYG4_9TELE</name>
<protein>
    <recommendedName>
        <fullName evidence="3">BTB domain-containing protein</fullName>
    </recommendedName>
</protein>
<dbReference type="Pfam" id="PF01344">
    <property type="entry name" value="Kelch_1"/>
    <property type="match status" value="1"/>
</dbReference>
<dbReference type="GeneTree" id="ENSGT00940000165068"/>
<dbReference type="CDD" id="cd01165">
    <property type="entry name" value="BTB_POZ"/>
    <property type="match status" value="1"/>
</dbReference>
<dbReference type="PROSITE" id="PS50097">
    <property type="entry name" value="BTB"/>
    <property type="match status" value="1"/>
</dbReference>
<dbReference type="SUPFAM" id="SSF117281">
    <property type="entry name" value="Kelch motif"/>
    <property type="match status" value="1"/>
</dbReference>
<dbReference type="AlphaFoldDB" id="A0A3B3QYG4"/>
<evidence type="ECO:0000313" key="4">
    <source>
        <dbReference type="Ensembl" id="ENSPKIP00000010680.1"/>
    </source>
</evidence>
<dbReference type="InterPro" id="IPR006652">
    <property type="entry name" value="Kelch_1"/>
</dbReference>
<dbReference type="Gene3D" id="2.120.10.80">
    <property type="entry name" value="Kelch-type beta propeller"/>
    <property type="match status" value="1"/>
</dbReference>
<dbReference type="STRING" id="1676925.ENSPKIP00000010680"/>
<dbReference type="InterPro" id="IPR000210">
    <property type="entry name" value="BTB/POZ_dom"/>
</dbReference>
<dbReference type="SMART" id="SM00612">
    <property type="entry name" value="Kelch"/>
    <property type="match status" value="2"/>
</dbReference>
<accession>A0A3B3QYG4</accession>
<dbReference type="Proteomes" id="UP000261540">
    <property type="component" value="Unplaced"/>
</dbReference>
<reference evidence="4" key="2">
    <citation type="submission" date="2025-09" db="UniProtKB">
        <authorList>
            <consortium name="Ensembl"/>
        </authorList>
    </citation>
    <scope>IDENTIFICATION</scope>
</reference>
<dbReference type="Pfam" id="PF00651">
    <property type="entry name" value="BTB"/>
    <property type="match status" value="1"/>
</dbReference>
<feature type="domain" description="BTB" evidence="3">
    <location>
        <begin position="1"/>
        <end position="67"/>
    </location>
</feature>
<dbReference type="InterPro" id="IPR011333">
    <property type="entry name" value="SKP1/BTB/POZ_sf"/>
</dbReference>
<evidence type="ECO:0000256" key="1">
    <source>
        <dbReference type="ARBA" id="ARBA00022441"/>
    </source>
</evidence>
<dbReference type="SUPFAM" id="SSF54695">
    <property type="entry name" value="POZ domain"/>
    <property type="match status" value="1"/>
</dbReference>
<dbReference type="PANTHER" id="PTHR46375:SF3">
    <property type="entry name" value="KELCH REPEAT AND BTB DOMAIN-CONTAINING PROTEIN 13"/>
    <property type="match status" value="1"/>
</dbReference>
<dbReference type="InterPro" id="IPR015915">
    <property type="entry name" value="Kelch-typ_b-propeller"/>
</dbReference>
<dbReference type="InterPro" id="IPR052392">
    <property type="entry name" value="Kelch-BTB_domain-containing"/>
</dbReference>
<sequence length="465" mass="52416">MVTVYTSTYAFHVDLEKLSDSSEYFRALSQSSMRETTERLVHLDHVPAAVFHNLLEFTFWQRFQVAQEDLGAHIQVGSYLQARPFISRCLSALTDCLSPENCRSYLDLAQEICCTEMRDTVYQYLSRRLLELPHLTRSLGAAVEADLIRLRSQGSRQLCALRKENLVSGSAEEDALRQLYSLVGSDEDGDWRGVTALPFTADKWSFTVAVLYNYLYLIGGYRHRAKKGYQFKMASFRYNPFTHTWVPTAPLIKHRRHFSTAVCDGSIFAVGGWYLDSLVAPDSSTSLYTAVERYDPWVDSWAFVASLPLNDFSFTMSLSHDVPLTAALGHYVYVVGTIQRTGETLVLQYDARRSWAELLPTLTRADANIPSLYFLGTTDRLHVIGGNNSENVVTSFCVESQRWGAVRSLEKVALVGQSSVLGSDAYIPAVERNSIMRLNLPSLSAHSLPPLPVSTNYEALFHLYF</sequence>
<evidence type="ECO:0000256" key="2">
    <source>
        <dbReference type="ARBA" id="ARBA00022737"/>
    </source>
</evidence>
<keyword evidence="2" id="KW-0677">Repeat</keyword>
<keyword evidence="5" id="KW-1185">Reference proteome</keyword>
<dbReference type="Ensembl" id="ENSPKIT00000034814.1">
    <property type="protein sequence ID" value="ENSPKIP00000010680.1"/>
    <property type="gene ID" value="ENSPKIG00000025300.1"/>
</dbReference>
<keyword evidence="1" id="KW-0880">Kelch repeat</keyword>
<dbReference type="PANTHER" id="PTHR46375">
    <property type="entry name" value="KELCH REPEAT AND BTB DOMAIN-CONTAINING PROTEIN 13-RELATED"/>
    <property type="match status" value="1"/>
</dbReference>
<evidence type="ECO:0000259" key="3">
    <source>
        <dbReference type="PROSITE" id="PS50097"/>
    </source>
</evidence>
<dbReference type="Gene3D" id="3.30.710.10">
    <property type="entry name" value="Potassium Channel Kv1.1, Chain A"/>
    <property type="match status" value="1"/>
</dbReference>